<dbReference type="AlphaFoldDB" id="T0M9E6"/>
<dbReference type="Proteomes" id="UP000053780">
    <property type="component" value="Unassembled WGS sequence"/>
</dbReference>
<dbReference type="EMBL" id="KE647341">
    <property type="protein sequence ID" value="EQB59996.1"/>
    <property type="molecule type" value="Genomic_DNA"/>
</dbReference>
<gene>
    <name evidence="1" type="ORF">NAPIS_ORF02444</name>
</gene>
<reference evidence="1 2" key="1">
    <citation type="journal article" date="2013" name="BMC Genomics">
        <title>Genome sequencing and comparative genomics of honey bee microsporidia, Nosema apis reveal novel insights into host-parasite interactions.</title>
        <authorList>
            <person name="Chen Yp."/>
            <person name="Pettis J.S."/>
            <person name="Zhao Y."/>
            <person name="Liu X."/>
            <person name="Tallon L.J."/>
            <person name="Sadzewicz L.D."/>
            <person name="Li R."/>
            <person name="Zheng H."/>
            <person name="Huang S."/>
            <person name="Zhang X."/>
            <person name="Hamilton M.C."/>
            <person name="Pernal S.F."/>
            <person name="Melathopoulos A.P."/>
            <person name="Yan X."/>
            <person name="Evans J.D."/>
        </authorList>
    </citation>
    <scope>NUCLEOTIDE SEQUENCE [LARGE SCALE GENOMIC DNA]</scope>
    <source>
        <strain evidence="1 2">BRL 01</strain>
    </source>
</reference>
<dbReference type="HOGENOM" id="CLU_1015975_0_0_1"/>
<evidence type="ECO:0000313" key="1">
    <source>
        <dbReference type="EMBL" id="EQB59996.1"/>
    </source>
</evidence>
<dbReference type="VEuPathDB" id="MicrosporidiaDB:NAPIS_ORF02444"/>
<protein>
    <submittedName>
        <fullName evidence="1">Uncharacterized protein</fullName>
    </submittedName>
</protein>
<accession>T0M9E6</accession>
<evidence type="ECO:0000313" key="2">
    <source>
        <dbReference type="Proteomes" id="UP000053780"/>
    </source>
</evidence>
<keyword evidence="2" id="KW-1185">Reference proteome</keyword>
<proteinExistence type="predicted"/>
<name>T0M9E6_9MICR</name>
<sequence>MKNTFTNLQIINNYNINLPKCYLKIKNLLKQNDIYDLNNLNEYTKICDTILSKKFKIDNIIIINKEKFKYLEQKYIFYKIKIFRELYLLDNIKIKNVIQLLEIYSKNLQRFFYRHNFDSDHLLYIFNKELIEVNDKIFKFTFILCYLNSQEYKSYPSSFSKSKLIIFCWFFNIFRIKNFDEWKENLLMLICVHKKVSFVELKLFSLVYLDNGVNKFNNFIENLVVEIYFHVADIHPLLPIGPYLVVRNFNFCDHVLIKMVLQAIKVSCRAFYYF</sequence>
<organism evidence="1 2">
    <name type="scientific">Vairimorpha apis BRL 01</name>
    <dbReference type="NCBI Taxonomy" id="1037528"/>
    <lineage>
        <taxon>Eukaryota</taxon>
        <taxon>Fungi</taxon>
        <taxon>Fungi incertae sedis</taxon>
        <taxon>Microsporidia</taxon>
        <taxon>Nosematidae</taxon>
        <taxon>Vairimorpha</taxon>
    </lineage>
</organism>